<keyword evidence="11" id="KW-1185">Reference proteome</keyword>
<dbReference type="EMBL" id="JBANMG010000009">
    <property type="protein sequence ID" value="KAK6948898.1"/>
    <property type="molecule type" value="Genomic_DNA"/>
</dbReference>
<evidence type="ECO:0000256" key="8">
    <source>
        <dbReference type="SAM" id="SignalP"/>
    </source>
</evidence>
<evidence type="ECO:0000256" key="7">
    <source>
        <dbReference type="ARBA" id="ARBA00023288"/>
    </source>
</evidence>
<evidence type="ECO:0000256" key="1">
    <source>
        <dbReference type="ARBA" id="ARBA00004609"/>
    </source>
</evidence>
<feature type="signal peptide" evidence="8">
    <location>
        <begin position="1"/>
        <end position="19"/>
    </location>
</feature>
<dbReference type="PANTHER" id="PTHR34992">
    <property type="entry name" value="HYPHAL ANASTAMOSIS-7 PROTEIN"/>
    <property type="match status" value="1"/>
</dbReference>
<evidence type="ECO:0000259" key="9">
    <source>
        <dbReference type="Pfam" id="PF20238"/>
    </source>
</evidence>
<dbReference type="GO" id="GO:0098552">
    <property type="term" value="C:side of membrane"/>
    <property type="evidence" value="ECO:0007669"/>
    <property type="project" value="UniProtKB-KW"/>
</dbReference>
<keyword evidence="7" id="KW-0449">Lipoprotein</keyword>
<name>A0AAX6M889_9PEZI</name>
<reference evidence="10 11" key="1">
    <citation type="journal article" date="2024" name="Front Chem Biol">
        <title>Unveiling the potential of Daldinia eschscholtzii MFLUCC 19-0629 through bioactivity and bioinformatics studies for enhanced sustainable agriculture production.</title>
        <authorList>
            <person name="Brooks S."/>
            <person name="Weaver J.A."/>
            <person name="Klomchit A."/>
            <person name="Alharthi S.A."/>
            <person name="Onlamun T."/>
            <person name="Nurani R."/>
            <person name="Vong T.K."/>
            <person name="Alberti F."/>
            <person name="Greco C."/>
        </authorList>
    </citation>
    <scope>NUCLEOTIDE SEQUENCE [LARGE SCALE GENOMIC DNA]</scope>
    <source>
        <strain evidence="10">MFLUCC 19-0629</strain>
    </source>
</reference>
<dbReference type="PANTHER" id="PTHR34992:SF2">
    <property type="entry name" value="COPPER ACQUISITION FACTOR BIM1-LIKE DOMAIN-CONTAINING PROTEIN"/>
    <property type="match status" value="1"/>
</dbReference>
<evidence type="ECO:0000256" key="5">
    <source>
        <dbReference type="ARBA" id="ARBA00023136"/>
    </source>
</evidence>
<sequence>MMFVALITFVLALAHKASAHFKIDYPPWRADSFNEALNYSQWTYPCGGVPDGVGNRTEWPITDGAVQLTLHHPWTYLFINVGLGSSVTNFNMSFTPDLMNVTGQGNFCLPSLSVPMKVSDGTNATIQVVTSGDSGSALYNCADIVFRSSAKVPAGACKNDTGMSAVIIGHSATTSNTSAPAACPSSTSTHNSATGMAVEGVVFAAMLGLACIFATGMI</sequence>
<comment type="subcellular location">
    <subcellularLocation>
        <location evidence="1">Cell membrane</location>
        <topology evidence="1">Lipid-anchor</topology>
        <topology evidence="1">GPI-anchor</topology>
    </subcellularLocation>
</comment>
<keyword evidence="3" id="KW-0336">GPI-anchor</keyword>
<dbReference type="CDD" id="cd21176">
    <property type="entry name" value="LPMO_auxiliary-like"/>
    <property type="match status" value="1"/>
</dbReference>
<accession>A0AAX6M889</accession>
<feature type="chain" id="PRO_5043556578" description="Copper acquisition factor BIM1-like domain-containing protein" evidence="8">
    <location>
        <begin position="20"/>
        <end position="218"/>
    </location>
</feature>
<evidence type="ECO:0000313" key="11">
    <source>
        <dbReference type="Proteomes" id="UP001369815"/>
    </source>
</evidence>
<dbReference type="GO" id="GO:0005886">
    <property type="term" value="C:plasma membrane"/>
    <property type="evidence" value="ECO:0007669"/>
    <property type="project" value="UniProtKB-SubCell"/>
</dbReference>
<organism evidence="10 11">
    <name type="scientific">Daldinia eschscholtzii</name>
    <dbReference type="NCBI Taxonomy" id="292717"/>
    <lineage>
        <taxon>Eukaryota</taxon>
        <taxon>Fungi</taxon>
        <taxon>Dikarya</taxon>
        <taxon>Ascomycota</taxon>
        <taxon>Pezizomycotina</taxon>
        <taxon>Sordariomycetes</taxon>
        <taxon>Xylariomycetidae</taxon>
        <taxon>Xylariales</taxon>
        <taxon>Hypoxylaceae</taxon>
        <taxon>Daldinia</taxon>
    </lineage>
</organism>
<feature type="domain" description="Copper acquisition factor BIM1-like" evidence="9">
    <location>
        <begin position="18"/>
        <end position="162"/>
    </location>
</feature>
<dbReference type="AlphaFoldDB" id="A0AAX6M889"/>
<evidence type="ECO:0000256" key="2">
    <source>
        <dbReference type="ARBA" id="ARBA00022475"/>
    </source>
</evidence>
<gene>
    <name evidence="10" type="ORF">Daesc_008969</name>
</gene>
<dbReference type="Proteomes" id="UP001369815">
    <property type="component" value="Unassembled WGS sequence"/>
</dbReference>
<keyword evidence="5" id="KW-0472">Membrane</keyword>
<dbReference type="InterPro" id="IPR046530">
    <property type="entry name" value="BIM1-like_dom"/>
</dbReference>
<keyword evidence="4 8" id="KW-0732">Signal</keyword>
<evidence type="ECO:0000256" key="6">
    <source>
        <dbReference type="ARBA" id="ARBA00023180"/>
    </source>
</evidence>
<proteinExistence type="predicted"/>
<keyword evidence="2" id="KW-1003">Cell membrane</keyword>
<evidence type="ECO:0000256" key="3">
    <source>
        <dbReference type="ARBA" id="ARBA00022622"/>
    </source>
</evidence>
<evidence type="ECO:0000256" key="4">
    <source>
        <dbReference type="ARBA" id="ARBA00022729"/>
    </source>
</evidence>
<comment type="caution">
    <text evidence="10">The sequence shown here is derived from an EMBL/GenBank/DDBJ whole genome shotgun (WGS) entry which is preliminary data.</text>
</comment>
<dbReference type="Pfam" id="PF20238">
    <property type="entry name" value="BIM1-like_dom"/>
    <property type="match status" value="1"/>
</dbReference>
<keyword evidence="6" id="KW-0325">Glycoprotein</keyword>
<evidence type="ECO:0000313" key="10">
    <source>
        <dbReference type="EMBL" id="KAK6948898.1"/>
    </source>
</evidence>
<dbReference type="InterPro" id="IPR046936">
    <property type="entry name" value="BIM1-like"/>
</dbReference>
<protein>
    <recommendedName>
        <fullName evidence="9">Copper acquisition factor BIM1-like domain-containing protein</fullName>
    </recommendedName>
</protein>